<name>A0A0F9LGI5_9ZZZZ</name>
<proteinExistence type="predicted"/>
<evidence type="ECO:0000313" key="1">
    <source>
        <dbReference type="EMBL" id="KKM26625.1"/>
    </source>
</evidence>
<sequence length="411" mass="46522">MPKKKKCSSQCGPNLIFYNCINKPDSAITHRDCGGVLIQALGPPNQNSYDKPENYPGKVFCRECRHKVGKAVTTALKTGVNRNRFFFPNRGNYELCSRTYIDEDRVLRFWEWQSQDRSSLVDAGIKELREVNARMLKKKRKIKPLTSSTKITREDGDWILTHPRITLRLPKGQFNGGDAVQVERAWRASANIDKTKEELEKIASEVLDIEFTTIINNPDYFGIVEGKTLIVMHRPIWDSETARQFASMIKGLSPQEIADTANNFILEYGASRNAMPGSIIVEADFLDKVFEENPPLEEPEEAVNPCAEVKMGVHERKGPFVGGADMKVIHGKFIISYMRGNGTYWFLTLNSEIWDDGQARDIRNRVRGSTYLTPEEFVTHIARQAQTMGLASNLNSLRVSSTLASADHINF</sequence>
<protein>
    <submittedName>
        <fullName evidence="1">Uncharacterized protein</fullName>
    </submittedName>
</protein>
<dbReference type="AlphaFoldDB" id="A0A0F9LGI5"/>
<comment type="caution">
    <text evidence="1">The sequence shown here is derived from an EMBL/GenBank/DDBJ whole genome shotgun (WGS) entry which is preliminary data.</text>
</comment>
<accession>A0A0F9LGI5</accession>
<gene>
    <name evidence="1" type="ORF">LCGC14_1582860</name>
</gene>
<organism evidence="1">
    <name type="scientific">marine sediment metagenome</name>
    <dbReference type="NCBI Taxonomy" id="412755"/>
    <lineage>
        <taxon>unclassified sequences</taxon>
        <taxon>metagenomes</taxon>
        <taxon>ecological metagenomes</taxon>
    </lineage>
</organism>
<reference evidence="1" key="1">
    <citation type="journal article" date="2015" name="Nature">
        <title>Complex archaea that bridge the gap between prokaryotes and eukaryotes.</title>
        <authorList>
            <person name="Spang A."/>
            <person name="Saw J.H."/>
            <person name="Jorgensen S.L."/>
            <person name="Zaremba-Niedzwiedzka K."/>
            <person name="Martijn J."/>
            <person name="Lind A.E."/>
            <person name="van Eijk R."/>
            <person name="Schleper C."/>
            <person name="Guy L."/>
            <person name="Ettema T.J."/>
        </authorList>
    </citation>
    <scope>NUCLEOTIDE SEQUENCE</scope>
</reference>
<dbReference type="EMBL" id="LAZR01012476">
    <property type="protein sequence ID" value="KKM26625.1"/>
    <property type="molecule type" value="Genomic_DNA"/>
</dbReference>